<keyword evidence="2" id="KW-1185">Reference proteome</keyword>
<sequence>MTELTTDSAFVGLSFDLGGGFTPRFGIGWRQTTVQPNGDMTGGELRLTFDPQNPRDVQLRAIGFQGTVNHAGAVGGGWDFGTGKPFVSGGVIFPYLSGIVDFGLGGGQPSLSIGLDSAGKAEAPATVPLFAPCGAPDFPGTVVTAC</sequence>
<accession>A0ABS6J4N5</accession>
<evidence type="ECO:0000313" key="1">
    <source>
        <dbReference type="EMBL" id="MBU9698206.1"/>
    </source>
</evidence>
<comment type="caution">
    <text evidence="1">The sequence shown here is derived from an EMBL/GenBank/DDBJ whole genome shotgun (WGS) entry which is preliminary data.</text>
</comment>
<proteinExistence type="predicted"/>
<name>A0ABS6J4N5_9RHOB</name>
<organism evidence="1 2">
    <name type="scientific">Paragemmobacter amnigenus</name>
    <dbReference type="NCBI Taxonomy" id="2852097"/>
    <lineage>
        <taxon>Bacteria</taxon>
        <taxon>Pseudomonadati</taxon>
        <taxon>Pseudomonadota</taxon>
        <taxon>Alphaproteobacteria</taxon>
        <taxon>Rhodobacterales</taxon>
        <taxon>Paracoccaceae</taxon>
        <taxon>Paragemmobacter</taxon>
    </lineage>
</organism>
<dbReference type="EMBL" id="JAAATX020000006">
    <property type="protein sequence ID" value="MBU9698206.1"/>
    <property type="molecule type" value="Genomic_DNA"/>
</dbReference>
<dbReference type="RefSeq" id="WP_217765584.1">
    <property type="nucleotide sequence ID" value="NZ_JAAATX020000006.1"/>
</dbReference>
<gene>
    <name evidence="1" type="ORF">GU927_010155</name>
</gene>
<evidence type="ECO:0000313" key="2">
    <source>
        <dbReference type="Proteomes" id="UP000731907"/>
    </source>
</evidence>
<protein>
    <submittedName>
        <fullName evidence="1">Uncharacterized protein</fullName>
    </submittedName>
</protein>
<reference evidence="1 2" key="1">
    <citation type="submission" date="2021-06" db="EMBL/GenBank/DDBJ databases">
        <title>Rhodobacteraceae bacterium strain HSP-20.</title>
        <authorList>
            <person name="Chen W.-M."/>
        </authorList>
    </citation>
    <scope>NUCLEOTIDE SEQUENCE [LARGE SCALE GENOMIC DNA]</scope>
    <source>
        <strain evidence="1 2">HSP-20</strain>
    </source>
</reference>
<dbReference type="Proteomes" id="UP000731907">
    <property type="component" value="Unassembled WGS sequence"/>
</dbReference>